<keyword evidence="1" id="KW-1133">Transmembrane helix</keyword>
<dbReference type="EMBL" id="AJGH01000040">
    <property type="protein sequence ID" value="EIC96449.1"/>
    <property type="molecule type" value="Genomic_DNA"/>
</dbReference>
<reference evidence="2 3" key="1">
    <citation type="submission" date="2012-03" db="EMBL/GenBank/DDBJ databases">
        <authorList>
            <person name="Durkin A.S."/>
            <person name="McCorrison J."/>
            <person name="Torralba M."/>
            <person name="Gillis M."/>
            <person name="Methe B."/>
            <person name="Sutton G."/>
            <person name="Nelson K.E."/>
        </authorList>
    </citation>
    <scope>NUCLEOTIDE SEQUENCE [LARGE SCALE GENOMIC DNA]</scope>
    <source>
        <strain evidence="2 3">F0468</strain>
    </source>
</reference>
<evidence type="ECO:0000313" key="2">
    <source>
        <dbReference type="EMBL" id="EIC96449.1"/>
    </source>
</evidence>
<evidence type="ECO:0000313" key="3">
    <source>
        <dbReference type="Proteomes" id="UP000005039"/>
    </source>
</evidence>
<proteinExistence type="predicted"/>
<feature type="transmembrane region" description="Helical" evidence="1">
    <location>
        <begin position="12"/>
        <end position="32"/>
    </location>
</feature>
<accession>I0R9U1</accession>
<dbReference type="Proteomes" id="UP000005039">
    <property type="component" value="Unassembled WGS sequence"/>
</dbReference>
<keyword evidence="1" id="KW-0472">Membrane</keyword>
<name>I0R9U1_9FIRM</name>
<keyword evidence="1" id="KW-0812">Transmembrane</keyword>
<organism evidence="2 3">
    <name type="scientific">Lachnoanaerobaculum saburreum F0468</name>
    <dbReference type="NCBI Taxonomy" id="1095750"/>
    <lineage>
        <taxon>Bacteria</taxon>
        <taxon>Bacillati</taxon>
        <taxon>Bacillota</taxon>
        <taxon>Clostridia</taxon>
        <taxon>Lachnospirales</taxon>
        <taxon>Lachnospiraceae</taxon>
        <taxon>Lachnoanaerobaculum</taxon>
    </lineage>
</organism>
<comment type="caution">
    <text evidence="2">The sequence shown here is derived from an EMBL/GenBank/DDBJ whole genome shotgun (WGS) entry which is preliminary data.</text>
</comment>
<protein>
    <submittedName>
        <fullName evidence="2">Uncharacterized protein</fullName>
    </submittedName>
</protein>
<keyword evidence="3" id="KW-1185">Reference proteome</keyword>
<evidence type="ECO:0000256" key="1">
    <source>
        <dbReference type="SAM" id="Phobius"/>
    </source>
</evidence>
<gene>
    <name evidence="2" type="ORF">HMPREF9970_2570</name>
</gene>
<dbReference type="AlphaFoldDB" id="I0R9U1"/>
<sequence>MISVVPSGMYIVKFLIFLSTNPALYSITLLSLKTKCHLKFKAIYDIKTAIIPTIIIPKILYFDFIYTSPNTACRYNLNPFIFLAYI</sequence>
<dbReference type="PATRIC" id="fig|1095750.3.peg.752"/>